<evidence type="ECO:0000256" key="3">
    <source>
        <dbReference type="ARBA" id="ARBA00022452"/>
    </source>
</evidence>
<dbReference type="Pfam" id="PF07715">
    <property type="entry name" value="Plug"/>
    <property type="match status" value="1"/>
</dbReference>
<organism evidence="12 13">
    <name type="scientific">Wenyingzhuangia heitensis</name>
    <dbReference type="NCBI Taxonomy" id="1487859"/>
    <lineage>
        <taxon>Bacteria</taxon>
        <taxon>Pseudomonadati</taxon>
        <taxon>Bacteroidota</taxon>
        <taxon>Flavobacteriia</taxon>
        <taxon>Flavobacteriales</taxon>
        <taxon>Flavobacteriaceae</taxon>
        <taxon>Wenyingzhuangia</taxon>
    </lineage>
</organism>
<evidence type="ECO:0000256" key="2">
    <source>
        <dbReference type="ARBA" id="ARBA00022448"/>
    </source>
</evidence>
<evidence type="ECO:0000256" key="9">
    <source>
        <dbReference type="RuleBase" id="RU003357"/>
    </source>
</evidence>
<dbReference type="PANTHER" id="PTHR30442">
    <property type="entry name" value="IRON III DICITRATE TRANSPORT PROTEIN FECA"/>
    <property type="match status" value="1"/>
</dbReference>
<evidence type="ECO:0000256" key="4">
    <source>
        <dbReference type="ARBA" id="ARBA00022692"/>
    </source>
</evidence>
<keyword evidence="4 8" id="KW-0812">Transmembrane</keyword>
<feature type="domain" description="TonB-dependent receptor plug" evidence="11">
    <location>
        <begin position="147"/>
        <end position="234"/>
    </location>
</feature>
<keyword evidence="13" id="KW-1185">Reference proteome</keyword>
<keyword evidence="3 8" id="KW-1134">Transmembrane beta strand</keyword>
<dbReference type="InterPro" id="IPR037066">
    <property type="entry name" value="Plug_dom_sf"/>
</dbReference>
<dbReference type="InterPro" id="IPR000531">
    <property type="entry name" value="Beta-barrel_TonB"/>
</dbReference>
<reference evidence="12 13" key="1">
    <citation type="submission" date="2020-03" db="EMBL/GenBank/DDBJ databases">
        <title>Genomic Encyclopedia of Type Strains, Phase IV (KMG-IV): sequencing the most valuable type-strain genomes for metagenomic binning, comparative biology and taxonomic classification.</title>
        <authorList>
            <person name="Goeker M."/>
        </authorList>
    </citation>
    <scope>NUCLEOTIDE SEQUENCE [LARGE SCALE GENOMIC DNA]</scope>
    <source>
        <strain evidence="12 13">DSM 101599</strain>
    </source>
</reference>
<dbReference type="RefSeq" id="WP_167188198.1">
    <property type="nucleotide sequence ID" value="NZ_JAASQL010000002.1"/>
</dbReference>
<evidence type="ECO:0000256" key="1">
    <source>
        <dbReference type="ARBA" id="ARBA00004571"/>
    </source>
</evidence>
<dbReference type="Proteomes" id="UP000745859">
    <property type="component" value="Unassembled WGS sequence"/>
</dbReference>
<comment type="caution">
    <text evidence="12">The sequence shown here is derived from an EMBL/GenBank/DDBJ whole genome shotgun (WGS) entry which is preliminary data.</text>
</comment>
<evidence type="ECO:0000313" key="13">
    <source>
        <dbReference type="Proteomes" id="UP000745859"/>
    </source>
</evidence>
<dbReference type="InterPro" id="IPR039426">
    <property type="entry name" value="TonB-dep_rcpt-like"/>
</dbReference>
<protein>
    <submittedName>
        <fullName evidence="12">Fe(3+) dicitrate transport protein</fullName>
    </submittedName>
</protein>
<evidence type="ECO:0000313" key="12">
    <source>
        <dbReference type="EMBL" id="NIJ45677.1"/>
    </source>
</evidence>
<evidence type="ECO:0000259" key="10">
    <source>
        <dbReference type="Pfam" id="PF00593"/>
    </source>
</evidence>
<comment type="similarity">
    <text evidence="8 9">Belongs to the TonB-dependent receptor family.</text>
</comment>
<evidence type="ECO:0000256" key="8">
    <source>
        <dbReference type="PROSITE-ProRule" id="PRU01360"/>
    </source>
</evidence>
<dbReference type="Pfam" id="PF00593">
    <property type="entry name" value="TonB_dep_Rec_b-barrel"/>
    <property type="match status" value="1"/>
</dbReference>
<sequence length="816" mass="92013">MKLKDFSILVLLLLFVQLSYAYQITFKLINAETQKPVEGVQVVEGTKNYLGNTNQKGILKANFNKNKVRLMFFYYGYATVEQDYNFAKSQQITIYLAPLKEELSAVVLNAKKRINYGLTTLKPVEGTHIYAGKKTEVVNLDLVSGNKASNNPRQIFAKVAGLNIYDSNDGGLQLNIGGRGLDPNRTANFNTRQNDYDISADVLGYPESYYTPPTEALEQIQVIRGAASLQYGTQFGGLINFITKKPVDKPIELITRNTVASFGTLSNFTSVSGTVNKLNYYAYYNGKQGDGFRPNSDYESTNFFAHVGYQFTENTKASLEVSSFNYTAHQPGGLSDVQFIEDPTQSYLERNWFDVDWKLYNFKLEQQITDASKLTVSLFALDASRKAVGFRGDPTAEKPAIFNTNGDEQNTDGTYVFNRDLIVGNFKNYGVETRFLSSYELGDTTNYYLLGGKIYKANNNQRQGAGSKGTDADFSFADADQYPNQNNFDFPNFNASLFGEHIFNINKHLSITPGFRFEHISTKSDGTYYVFNKNNSNLSEHIEDNNSFVRNFVLLGLGISYKPNSFFETYGNFSQNYRSVTFSDIRTVNPSFIIDENITDETGFTADIGVRGKVDKAFSYDLSAFTLVYGNRIGQVLNKRAQWVRKNIGTAFIYGLESLLQWNIKETYFKNNEHLKLDVYTNIAVTKSVYLDSEENNVAGNEVEFIPLMNVKTGASFGWDNLLGNIQYTYLSEQFTDVTNSPYDANNEQNVIGAIPSYDILDVSLSYKFSKHFLLETGINNILDNSYFTRRATGYPGPGIIPAEPRYFYGTLEIKF</sequence>
<dbReference type="InterPro" id="IPR036942">
    <property type="entry name" value="Beta-barrel_TonB_sf"/>
</dbReference>
<evidence type="ECO:0000256" key="7">
    <source>
        <dbReference type="ARBA" id="ARBA00023237"/>
    </source>
</evidence>
<dbReference type="PROSITE" id="PS52016">
    <property type="entry name" value="TONB_DEPENDENT_REC_3"/>
    <property type="match status" value="1"/>
</dbReference>
<keyword evidence="5 9" id="KW-0798">TonB box</keyword>
<comment type="subcellular location">
    <subcellularLocation>
        <location evidence="1 8">Cell outer membrane</location>
        <topology evidence="1 8">Multi-pass membrane protein</topology>
    </subcellularLocation>
</comment>
<evidence type="ECO:0000256" key="6">
    <source>
        <dbReference type="ARBA" id="ARBA00023136"/>
    </source>
</evidence>
<dbReference type="EMBL" id="JAASQL010000002">
    <property type="protein sequence ID" value="NIJ45677.1"/>
    <property type="molecule type" value="Genomic_DNA"/>
</dbReference>
<dbReference type="SUPFAM" id="SSF56935">
    <property type="entry name" value="Porins"/>
    <property type="match status" value="1"/>
</dbReference>
<keyword evidence="7 8" id="KW-0998">Cell outer membrane</keyword>
<dbReference type="PANTHER" id="PTHR30442:SF0">
    <property type="entry name" value="FE(3+) DICITRATE TRANSPORT PROTEIN FECA"/>
    <property type="match status" value="1"/>
</dbReference>
<gene>
    <name evidence="12" type="ORF">FHR24_002145</name>
</gene>
<accession>A0ABX0UF90</accession>
<name>A0ABX0UF90_9FLAO</name>
<evidence type="ECO:0000259" key="11">
    <source>
        <dbReference type="Pfam" id="PF07715"/>
    </source>
</evidence>
<dbReference type="Gene3D" id="2.40.170.20">
    <property type="entry name" value="TonB-dependent receptor, beta-barrel domain"/>
    <property type="match status" value="1"/>
</dbReference>
<dbReference type="Gene3D" id="2.170.130.10">
    <property type="entry name" value="TonB-dependent receptor, plug domain"/>
    <property type="match status" value="1"/>
</dbReference>
<keyword evidence="6 8" id="KW-0472">Membrane</keyword>
<keyword evidence="2 8" id="KW-0813">Transport</keyword>
<feature type="domain" description="TonB-dependent receptor-like beta-barrel" evidence="10">
    <location>
        <begin position="313"/>
        <end position="782"/>
    </location>
</feature>
<dbReference type="InterPro" id="IPR012910">
    <property type="entry name" value="Plug_dom"/>
</dbReference>
<proteinExistence type="inferred from homology"/>
<evidence type="ECO:0000256" key="5">
    <source>
        <dbReference type="ARBA" id="ARBA00023077"/>
    </source>
</evidence>